<evidence type="ECO:0000313" key="8">
    <source>
        <dbReference type="Proteomes" id="UP000034291"/>
    </source>
</evidence>
<accession>A0A0F8VD46</accession>
<feature type="transmembrane region" description="Helical" evidence="6">
    <location>
        <begin position="194"/>
        <end position="215"/>
    </location>
</feature>
<evidence type="ECO:0000313" key="7">
    <source>
        <dbReference type="EMBL" id="KKK21016.1"/>
    </source>
</evidence>
<dbReference type="EMBL" id="JZBS01001886">
    <property type="protein sequence ID" value="KKK21016.1"/>
    <property type="molecule type" value="Genomic_DNA"/>
</dbReference>
<feature type="transmembrane region" description="Helical" evidence="6">
    <location>
        <begin position="153"/>
        <end position="178"/>
    </location>
</feature>
<feature type="transmembrane region" description="Helical" evidence="6">
    <location>
        <begin position="238"/>
        <end position="259"/>
    </location>
</feature>
<keyword evidence="4 6" id="KW-0472">Membrane</keyword>
<comment type="subcellular location">
    <subcellularLocation>
        <location evidence="1">Membrane</location>
        <topology evidence="1">Multi-pass membrane protein</topology>
    </subcellularLocation>
</comment>
<dbReference type="InterPro" id="IPR007568">
    <property type="entry name" value="RTA1"/>
</dbReference>
<feature type="transmembrane region" description="Helical" evidence="6">
    <location>
        <begin position="20"/>
        <end position="37"/>
    </location>
</feature>
<evidence type="ECO:0000256" key="5">
    <source>
        <dbReference type="SAM" id="MobiDB-lite"/>
    </source>
</evidence>
<protein>
    <recommendedName>
        <fullName evidence="9">RTA1 domain protein</fullName>
    </recommendedName>
</protein>
<feature type="transmembrane region" description="Helical" evidence="6">
    <location>
        <begin position="121"/>
        <end position="141"/>
    </location>
</feature>
<reference evidence="7 8" key="1">
    <citation type="submission" date="2015-02" db="EMBL/GenBank/DDBJ databases">
        <title>Draft Genome Sequences of Two Closely-Related Aflatoxigenic Aspergillus Species Obtained from the Cote d'Ivoire.</title>
        <authorList>
            <person name="Moore G.G."/>
            <person name="Beltz S.B."/>
            <person name="Mack B.M."/>
        </authorList>
    </citation>
    <scope>NUCLEOTIDE SEQUENCE [LARGE SCALE GENOMIC DNA]</scope>
    <source>
        <strain evidence="7 8">SRRC1468</strain>
    </source>
</reference>
<feature type="transmembrane region" description="Helical" evidence="6">
    <location>
        <begin position="44"/>
        <end position="67"/>
    </location>
</feature>
<dbReference type="PANTHER" id="PTHR31465">
    <property type="entry name" value="PROTEIN RTA1-RELATED"/>
    <property type="match status" value="1"/>
</dbReference>
<organism evidence="7 8">
    <name type="scientific">Aspergillus rambellii</name>
    <dbReference type="NCBI Taxonomy" id="308745"/>
    <lineage>
        <taxon>Eukaryota</taxon>
        <taxon>Fungi</taxon>
        <taxon>Dikarya</taxon>
        <taxon>Ascomycota</taxon>
        <taxon>Pezizomycotina</taxon>
        <taxon>Eurotiomycetes</taxon>
        <taxon>Eurotiomycetidae</taxon>
        <taxon>Eurotiales</taxon>
        <taxon>Aspergillaceae</taxon>
        <taxon>Aspergillus</taxon>
        <taxon>Aspergillus subgen. Nidulantes</taxon>
    </lineage>
</organism>
<evidence type="ECO:0008006" key="9">
    <source>
        <dbReference type="Google" id="ProtNLM"/>
    </source>
</evidence>
<feature type="region of interest" description="Disordered" evidence="5">
    <location>
        <begin position="335"/>
        <end position="356"/>
    </location>
</feature>
<dbReference type="Pfam" id="PF04479">
    <property type="entry name" value="RTA1"/>
    <property type="match status" value="1"/>
</dbReference>
<dbReference type="GO" id="GO:0016020">
    <property type="term" value="C:membrane"/>
    <property type="evidence" value="ECO:0007669"/>
    <property type="project" value="UniProtKB-SubCell"/>
</dbReference>
<gene>
    <name evidence="7" type="ORF">ARAM_005094</name>
</gene>
<feature type="transmembrane region" description="Helical" evidence="6">
    <location>
        <begin position="79"/>
        <end position="100"/>
    </location>
</feature>
<dbReference type="PANTHER" id="PTHR31465:SF13">
    <property type="entry name" value="RTA1 DOMAIN PROTEIN-RELATED"/>
    <property type="match status" value="1"/>
</dbReference>
<dbReference type="OrthoDB" id="3358017at2759"/>
<keyword evidence="8" id="KW-1185">Reference proteome</keyword>
<evidence type="ECO:0000256" key="6">
    <source>
        <dbReference type="SAM" id="Phobius"/>
    </source>
</evidence>
<evidence type="ECO:0000256" key="4">
    <source>
        <dbReference type="ARBA" id="ARBA00023136"/>
    </source>
</evidence>
<comment type="caution">
    <text evidence="7">The sequence shown here is derived from an EMBL/GenBank/DDBJ whole genome shotgun (WGS) entry which is preliminary data.</text>
</comment>
<proteinExistence type="predicted"/>
<evidence type="ECO:0000256" key="2">
    <source>
        <dbReference type="ARBA" id="ARBA00022692"/>
    </source>
</evidence>
<dbReference type="AlphaFoldDB" id="A0A0F8VD46"/>
<sequence length="356" mass="40083">MVSGLDPETGAYGYKPSHVLPIVFAVVMSVSLISHTYQNFHYRFWRVTFFMCWGGLIYVTGWILRAISSHHPTNVNLYIAQYIFIYAGPPVYSAAAYNLLGRIMNYIPMFAWLNPNRTTYFFVYIGALVEALTAAGAARAATSSRDPDMYQSGMTLVGIAVVLQCVIEGILVGVVAMLHRRCHKARMVPPNLRILFYTLYGTSALVMVRCIFRAIESMNTTSRDSCNDICAAVYRKEWLLYAFDAAPMVVFTFWVNLLHPGRSLPRDKKQYLDTDGMTERMGPGWIDKRSTVETFIDPLDLTGLISGQKSHMKFWLEPEQWPVCEDSFAGRTASNVAGRSSRSPKERGLDLEVVTA</sequence>
<keyword evidence="2 6" id="KW-0812">Transmembrane</keyword>
<name>A0A0F8VD46_9EURO</name>
<dbReference type="Proteomes" id="UP000034291">
    <property type="component" value="Unassembled WGS sequence"/>
</dbReference>
<evidence type="ECO:0000256" key="3">
    <source>
        <dbReference type="ARBA" id="ARBA00022989"/>
    </source>
</evidence>
<keyword evidence="3 6" id="KW-1133">Transmembrane helix</keyword>
<evidence type="ECO:0000256" key="1">
    <source>
        <dbReference type="ARBA" id="ARBA00004141"/>
    </source>
</evidence>